<dbReference type="PANTHER" id="PTHR47563:SF1">
    <property type="entry name" value="PROTEIN FMP25, MITOCHONDRIAL"/>
    <property type="match status" value="1"/>
</dbReference>
<keyword evidence="3" id="KW-1185">Reference proteome</keyword>
<dbReference type="PANTHER" id="PTHR47563">
    <property type="entry name" value="PROTEIN FMP25, MITOCHONDRIAL"/>
    <property type="match status" value="1"/>
</dbReference>
<dbReference type="EMBL" id="JBBBZM010000026">
    <property type="protein sequence ID" value="KAL0638102.1"/>
    <property type="molecule type" value="Genomic_DNA"/>
</dbReference>
<dbReference type="PROSITE" id="PS00626">
    <property type="entry name" value="RCC1_2"/>
    <property type="match status" value="2"/>
</dbReference>
<evidence type="ECO:0000313" key="3">
    <source>
        <dbReference type="Proteomes" id="UP001447188"/>
    </source>
</evidence>
<dbReference type="InterPro" id="IPR053245">
    <property type="entry name" value="MitoProcess-Associated"/>
</dbReference>
<dbReference type="InterPro" id="IPR000408">
    <property type="entry name" value="Reg_chr_condens"/>
</dbReference>
<proteinExistence type="predicted"/>
<dbReference type="SUPFAM" id="SSF50985">
    <property type="entry name" value="RCC1/BLIP-II"/>
    <property type="match status" value="1"/>
</dbReference>
<dbReference type="InterPro" id="IPR009091">
    <property type="entry name" value="RCC1/BLIP-II"/>
</dbReference>
<dbReference type="Gene3D" id="2.130.10.30">
    <property type="entry name" value="Regulator of chromosome condensation 1/beta-lactamase-inhibitor protein II"/>
    <property type="match status" value="1"/>
</dbReference>
<comment type="caution">
    <text evidence="2">The sequence shown here is derived from an EMBL/GenBank/DDBJ whole genome shotgun (WGS) entry which is preliminary data.</text>
</comment>
<evidence type="ECO:0000313" key="2">
    <source>
        <dbReference type="EMBL" id="KAL0638102.1"/>
    </source>
</evidence>
<feature type="repeat" description="RCC1" evidence="1">
    <location>
        <begin position="330"/>
        <end position="390"/>
    </location>
</feature>
<dbReference type="PRINTS" id="PR00633">
    <property type="entry name" value="RCCNDNSATION"/>
</dbReference>
<dbReference type="Pfam" id="PF00415">
    <property type="entry name" value="RCC1"/>
    <property type="match status" value="1"/>
</dbReference>
<dbReference type="Pfam" id="PF13540">
    <property type="entry name" value="RCC1_2"/>
    <property type="match status" value="1"/>
</dbReference>
<accession>A0ABR3GQA0</accession>
<protein>
    <submittedName>
        <fullName evidence="2">Uncharacterized protein</fullName>
    </submittedName>
</protein>
<evidence type="ECO:0000256" key="1">
    <source>
        <dbReference type="PROSITE-ProRule" id="PRU00235"/>
    </source>
</evidence>
<organism evidence="2 3">
    <name type="scientific">Discina gigas</name>
    <dbReference type="NCBI Taxonomy" id="1032678"/>
    <lineage>
        <taxon>Eukaryota</taxon>
        <taxon>Fungi</taxon>
        <taxon>Dikarya</taxon>
        <taxon>Ascomycota</taxon>
        <taxon>Pezizomycotina</taxon>
        <taxon>Pezizomycetes</taxon>
        <taxon>Pezizales</taxon>
        <taxon>Discinaceae</taxon>
        <taxon>Discina</taxon>
    </lineage>
</organism>
<reference evidence="2 3" key="1">
    <citation type="submission" date="2024-02" db="EMBL/GenBank/DDBJ databases">
        <title>Discinaceae phylogenomics.</title>
        <authorList>
            <person name="Dirks A.C."/>
            <person name="James T.Y."/>
        </authorList>
    </citation>
    <scope>NUCLEOTIDE SEQUENCE [LARGE SCALE GENOMIC DNA]</scope>
    <source>
        <strain evidence="2 3">ACD0624</strain>
    </source>
</reference>
<dbReference type="PROSITE" id="PS50012">
    <property type="entry name" value="RCC1_3"/>
    <property type="match status" value="1"/>
</dbReference>
<dbReference type="Proteomes" id="UP001447188">
    <property type="component" value="Unassembled WGS sequence"/>
</dbReference>
<name>A0ABR3GQA0_9PEZI</name>
<gene>
    <name evidence="2" type="ORF">Q9L58_002883</name>
</gene>
<sequence>MLRPTSLRSLPRSIPAPQAWSGRSAFRRGLFVGPQQKTAVSVAAVSAKRSTTALLAAGLLGGFVAYQLATEPVLRAEGPRAPAAAEDLKSRLSAQHVQVKNSWENPGVYAWGNNVGRVAAPDSDEDLVKTPSRISAFNGVLLRDLKLDRDVGVAVNEKGDILQWGVGFAPDTKTPEQTLTGKDIIAVELSGDRLFALSKAGKVYSMPMAKKDQAEGVKMPEPSWIPGLSSDSKVSYRMLKPELSYFERISKIAAGRDHILLLTSSGRVLSTAASYSYPTKGQLGVPGLTFATRPRDKPYDTCHELTTLKGLTITQIAAGDYHSLALDDAGRVFSFGDNTSGQLGFEYKPESNHIPVPTLLPFQPIYGKDSVPTVTQIAAGGANSYFTVDATDTATGRVSADLYACGTGIWGNLGNGRWTHVQGVPIKVKTLSGLFEYDDKSNSIIPIRLSSLNVGATHSAATMQNLTNVNASTSPSSPAHDVNYGSDVLWWGNNEFYQLGTGKRNNTSVPVYIPPLDAVAAAIEIDMTGSSSSGDMSRKSGIIGGKGDEVGSARFTRKDQVHRFQVTPRKRVQVGTRRVEVEQRVACGRGNSAVYSAV</sequence>